<evidence type="ECO:0000313" key="14">
    <source>
        <dbReference type="Proteomes" id="UP000322976"/>
    </source>
</evidence>
<comment type="subcellular location">
    <subcellularLocation>
        <location evidence="10">Cytoplasm</location>
    </subcellularLocation>
</comment>
<proteinExistence type="inferred from homology"/>
<dbReference type="GO" id="GO:0019843">
    <property type="term" value="F:rRNA binding"/>
    <property type="evidence" value="ECO:0007669"/>
    <property type="project" value="UniProtKB-KW"/>
</dbReference>
<dbReference type="GO" id="GO:0046872">
    <property type="term" value="F:metal ion binding"/>
    <property type="evidence" value="ECO:0007669"/>
    <property type="project" value="UniProtKB-KW"/>
</dbReference>
<dbReference type="Pfam" id="PF16745">
    <property type="entry name" value="RsgA_N"/>
    <property type="match status" value="1"/>
</dbReference>
<comment type="function">
    <text evidence="10">One of several proteins that assist in the late maturation steps of the functional core of the 30S ribosomal subunit. Helps release RbfA from mature subunits. May play a role in the assembly of ribosomal proteins into the subunit. Circularly permuted GTPase that catalyzes slow GTP hydrolysis, GTPase activity is stimulated by the 30S ribosomal subunit.</text>
</comment>
<evidence type="ECO:0000256" key="3">
    <source>
        <dbReference type="ARBA" id="ARBA00022723"/>
    </source>
</evidence>
<comment type="caution">
    <text evidence="13">The sequence shown here is derived from an EMBL/GenBank/DDBJ whole genome shotgun (WGS) entry which is preliminary data.</text>
</comment>
<evidence type="ECO:0000259" key="12">
    <source>
        <dbReference type="PROSITE" id="PS51721"/>
    </source>
</evidence>
<feature type="binding site" evidence="10">
    <location>
        <begin position="112"/>
        <end position="115"/>
    </location>
    <ligand>
        <name>GTP</name>
        <dbReference type="ChEBI" id="CHEBI:37565"/>
    </ligand>
</feature>
<dbReference type="PROSITE" id="PS50936">
    <property type="entry name" value="ENGC_GTPASE"/>
    <property type="match status" value="1"/>
</dbReference>
<comment type="cofactor">
    <cofactor evidence="10">
        <name>Zn(2+)</name>
        <dbReference type="ChEBI" id="CHEBI:29105"/>
    </cofactor>
    <text evidence="10">Binds 1 zinc ion per subunit.</text>
</comment>
<dbReference type="InterPro" id="IPR010914">
    <property type="entry name" value="RsgA_GTPase_dom"/>
</dbReference>
<keyword evidence="8 10" id="KW-0694">RNA-binding</keyword>
<feature type="binding site" evidence="10">
    <location>
        <position position="243"/>
    </location>
    <ligand>
        <name>Zn(2+)</name>
        <dbReference type="ChEBI" id="CHEBI:29105"/>
    </ligand>
</feature>
<keyword evidence="9 10" id="KW-0342">GTP-binding</keyword>
<comment type="subunit">
    <text evidence="10">Monomer. Associates with 30S ribosomal subunit, binds 16S rRNA.</text>
</comment>
<keyword evidence="3 10" id="KW-0479">Metal-binding</keyword>
<dbReference type="Pfam" id="PF03193">
    <property type="entry name" value="RsgA_GTPase"/>
    <property type="match status" value="1"/>
</dbReference>
<name>A0A5D8QHP6_9THEO</name>
<dbReference type="CDD" id="cd01854">
    <property type="entry name" value="YjeQ_EngC"/>
    <property type="match status" value="1"/>
</dbReference>
<dbReference type="SUPFAM" id="SSF50249">
    <property type="entry name" value="Nucleic acid-binding proteins"/>
    <property type="match status" value="1"/>
</dbReference>
<dbReference type="InterPro" id="IPR031944">
    <property type="entry name" value="RsgA_N"/>
</dbReference>
<keyword evidence="14" id="KW-1185">Reference proteome</keyword>
<dbReference type="GO" id="GO:0042274">
    <property type="term" value="P:ribosomal small subunit biogenesis"/>
    <property type="evidence" value="ECO:0007669"/>
    <property type="project" value="UniProtKB-UniRule"/>
</dbReference>
<evidence type="ECO:0000256" key="8">
    <source>
        <dbReference type="ARBA" id="ARBA00022884"/>
    </source>
</evidence>
<feature type="domain" description="CP-type G" evidence="12">
    <location>
        <begin position="63"/>
        <end position="221"/>
    </location>
</feature>
<dbReference type="EC" id="3.6.1.-" evidence="10"/>
<dbReference type="Proteomes" id="UP000322976">
    <property type="component" value="Unassembled WGS sequence"/>
</dbReference>
<evidence type="ECO:0000256" key="6">
    <source>
        <dbReference type="ARBA" id="ARBA00022801"/>
    </source>
</evidence>
<dbReference type="RefSeq" id="WP_149544024.1">
    <property type="nucleotide sequence ID" value="NZ_VTPS01000001.1"/>
</dbReference>
<dbReference type="PANTHER" id="PTHR32120">
    <property type="entry name" value="SMALL RIBOSOMAL SUBUNIT BIOGENESIS GTPASE RSGA"/>
    <property type="match status" value="1"/>
</dbReference>
<feature type="binding site" evidence="10">
    <location>
        <position position="256"/>
    </location>
    <ligand>
        <name>Zn(2+)</name>
        <dbReference type="ChEBI" id="CHEBI:29105"/>
    </ligand>
</feature>
<evidence type="ECO:0000256" key="7">
    <source>
        <dbReference type="ARBA" id="ARBA00022833"/>
    </source>
</evidence>
<evidence type="ECO:0000256" key="9">
    <source>
        <dbReference type="ARBA" id="ARBA00023134"/>
    </source>
</evidence>
<dbReference type="GO" id="GO:0003924">
    <property type="term" value="F:GTPase activity"/>
    <property type="evidence" value="ECO:0007669"/>
    <property type="project" value="UniProtKB-UniRule"/>
</dbReference>
<organism evidence="13 14">
    <name type="scientific">Calorimonas adulescens</name>
    <dbReference type="NCBI Taxonomy" id="2606906"/>
    <lineage>
        <taxon>Bacteria</taxon>
        <taxon>Bacillati</taxon>
        <taxon>Bacillota</taxon>
        <taxon>Clostridia</taxon>
        <taxon>Thermoanaerobacterales</taxon>
        <taxon>Thermoanaerobacteraceae</taxon>
        <taxon>Calorimonas</taxon>
    </lineage>
</organism>
<keyword evidence="2 10" id="KW-0690">Ribosome biogenesis</keyword>
<dbReference type="GO" id="GO:0005525">
    <property type="term" value="F:GTP binding"/>
    <property type="evidence" value="ECO:0007669"/>
    <property type="project" value="UniProtKB-UniRule"/>
</dbReference>
<evidence type="ECO:0000256" key="1">
    <source>
        <dbReference type="ARBA" id="ARBA00022490"/>
    </source>
</evidence>
<dbReference type="NCBIfam" id="TIGR00157">
    <property type="entry name" value="ribosome small subunit-dependent GTPase A"/>
    <property type="match status" value="1"/>
</dbReference>
<evidence type="ECO:0000259" key="11">
    <source>
        <dbReference type="PROSITE" id="PS50936"/>
    </source>
</evidence>
<dbReference type="InterPro" id="IPR027417">
    <property type="entry name" value="P-loop_NTPase"/>
</dbReference>
<accession>A0A5D8QHP6</accession>
<evidence type="ECO:0000256" key="4">
    <source>
        <dbReference type="ARBA" id="ARBA00022730"/>
    </source>
</evidence>
<keyword evidence="4 10" id="KW-0699">rRNA-binding</keyword>
<evidence type="ECO:0000313" key="13">
    <source>
        <dbReference type="EMBL" id="TZE83406.1"/>
    </source>
</evidence>
<protein>
    <recommendedName>
        <fullName evidence="10">Small ribosomal subunit biogenesis GTPase RsgA</fullName>
        <ecNumber evidence="10">3.6.1.-</ecNumber>
    </recommendedName>
</protein>
<reference evidence="13 14" key="1">
    <citation type="submission" date="2019-08" db="EMBL/GenBank/DDBJ databases">
        <title>Calorimonas adulescens gen. nov., sp. nov., an anaerobic thermophilic bacterium from Sakhalin hot spring.</title>
        <authorList>
            <person name="Khomyakova M.A."/>
            <person name="Merkel A.Y."/>
            <person name="Novikov A."/>
            <person name="Bonch-Osmolovskaya E.A."/>
            <person name="Slobodkin A.I."/>
        </authorList>
    </citation>
    <scope>NUCLEOTIDE SEQUENCE [LARGE SCALE GENOMIC DNA]</scope>
    <source>
        <strain evidence="13 14">A05MB</strain>
    </source>
</reference>
<feature type="binding site" evidence="10">
    <location>
        <position position="248"/>
    </location>
    <ligand>
        <name>Zn(2+)</name>
        <dbReference type="ChEBI" id="CHEBI:29105"/>
    </ligand>
</feature>
<dbReference type="InterPro" id="IPR012340">
    <property type="entry name" value="NA-bd_OB-fold"/>
</dbReference>
<dbReference type="EMBL" id="VTPS01000001">
    <property type="protein sequence ID" value="TZE83406.1"/>
    <property type="molecule type" value="Genomic_DNA"/>
</dbReference>
<feature type="domain" description="EngC GTPase" evidence="11">
    <location>
        <begin position="72"/>
        <end position="219"/>
    </location>
</feature>
<dbReference type="PANTHER" id="PTHR32120:SF11">
    <property type="entry name" value="SMALL RIBOSOMAL SUBUNIT BIOGENESIS GTPASE RSGA 1, MITOCHONDRIAL-RELATED"/>
    <property type="match status" value="1"/>
</dbReference>
<dbReference type="Gene3D" id="2.40.50.140">
    <property type="entry name" value="Nucleic acid-binding proteins"/>
    <property type="match status" value="1"/>
</dbReference>
<keyword evidence="6 10" id="KW-0378">Hydrolase</keyword>
<keyword evidence="1 10" id="KW-0963">Cytoplasm</keyword>
<sequence length="290" mass="32761">MPEGKIIKATAGFYYVLVDGKIYECRARGLFKLKDKTPLVGDNVIIKAIDERDGYILEILDRKNRIMRPPVANVDVVVLVASAKAPEPSFLYIDRILAMCEYGGIDCIICVNKIDIDYEGEYKEWSEIYLDIGYPVFYTSAKLNIGVYELSEYLTNKISVFAGNSGVGKSSLLNAMRPGLKLNVGDISSKSKKGTHTTRHIELIKIYENSYVADTPGFNELSIDFINRYDLSSCFREFNSYECRFSNCLHQNEPGCSVKEAVNEGKIHISRYLNYLKLLGEIVKSEGELY</sequence>
<feature type="binding site" evidence="10">
    <location>
        <position position="250"/>
    </location>
    <ligand>
        <name>Zn(2+)</name>
        <dbReference type="ChEBI" id="CHEBI:29105"/>
    </ligand>
</feature>
<dbReference type="CDD" id="cd04466">
    <property type="entry name" value="S1_YloQ_GTPase"/>
    <property type="match status" value="1"/>
</dbReference>
<dbReference type="InterPro" id="IPR030378">
    <property type="entry name" value="G_CP_dom"/>
</dbReference>
<dbReference type="PROSITE" id="PS51721">
    <property type="entry name" value="G_CP"/>
    <property type="match status" value="1"/>
</dbReference>
<keyword evidence="5 10" id="KW-0547">Nucleotide-binding</keyword>
<dbReference type="HAMAP" id="MF_01820">
    <property type="entry name" value="GTPase_RsgA"/>
    <property type="match status" value="1"/>
</dbReference>
<gene>
    <name evidence="10 13" type="primary">rsgA</name>
    <name evidence="13" type="ORF">FWJ32_00530</name>
</gene>
<feature type="binding site" evidence="10">
    <location>
        <begin position="163"/>
        <end position="171"/>
    </location>
    <ligand>
        <name>GTP</name>
        <dbReference type="ChEBI" id="CHEBI:37565"/>
    </ligand>
</feature>
<comment type="similarity">
    <text evidence="10">Belongs to the TRAFAC class YlqF/YawG GTPase family. RsgA subfamily.</text>
</comment>
<evidence type="ECO:0000256" key="10">
    <source>
        <dbReference type="HAMAP-Rule" id="MF_01820"/>
    </source>
</evidence>
<dbReference type="SUPFAM" id="SSF52540">
    <property type="entry name" value="P-loop containing nucleoside triphosphate hydrolases"/>
    <property type="match status" value="1"/>
</dbReference>
<evidence type="ECO:0000256" key="5">
    <source>
        <dbReference type="ARBA" id="ARBA00022741"/>
    </source>
</evidence>
<keyword evidence="7 10" id="KW-0862">Zinc</keyword>
<evidence type="ECO:0000256" key="2">
    <source>
        <dbReference type="ARBA" id="ARBA00022517"/>
    </source>
</evidence>
<dbReference type="Gene3D" id="1.10.40.50">
    <property type="entry name" value="Probable gtpase engc, domain 3"/>
    <property type="match status" value="1"/>
</dbReference>
<dbReference type="InterPro" id="IPR004881">
    <property type="entry name" value="Ribosome_biogen_GTPase_RsgA"/>
</dbReference>
<dbReference type="AlphaFoldDB" id="A0A5D8QHP6"/>
<dbReference type="GO" id="GO:0005737">
    <property type="term" value="C:cytoplasm"/>
    <property type="evidence" value="ECO:0007669"/>
    <property type="project" value="UniProtKB-SubCell"/>
</dbReference>
<dbReference type="Gene3D" id="3.40.50.300">
    <property type="entry name" value="P-loop containing nucleotide triphosphate hydrolases"/>
    <property type="match status" value="1"/>
</dbReference>